<dbReference type="GO" id="GO:0071816">
    <property type="term" value="P:tail-anchored membrane protein insertion into ER membrane"/>
    <property type="evidence" value="ECO:0007669"/>
    <property type="project" value="TreeGrafter"/>
</dbReference>
<dbReference type="Gene3D" id="3.40.50.300">
    <property type="entry name" value="P-loop containing nucleotide triphosphate hydrolases"/>
    <property type="match status" value="2"/>
</dbReference>
<protein>
    <submittedName>
        <fullName evidence="3">ArsA/GET3 arsenical pump ATPase</fullName>
    </submittedName>
</protein>
<dbReference type="SUPFAM" id="SSF52540">
    <property type="entry name" value="P-loop containing nucleoside triphosphate hydrolases"/>
    <property type="match status" value="2"/>
</dbReference>
<evidence type="ECO:0000259" key="2">
    <source>
        <dbReference type="Pfam" id="PF02374"/>
    </source>
</evidence>
<dbReference type="GO" id="GO:0016887">
    <property type="term" value="F:ATP hydrolysis activity"/>
    <property type="evidence" value="ECO:0007669"/>
    <property type="project" value="InterPro"/>
</dbReference>
<dbReference type="GO" id="GO:0043529">
    <property type="term" value="C:GET complex"/>
    <property type="evidence" value="ECO:0007669"/>
    <property type="project" value="TreeGrafter"/>
</dbReference>
<accession>A0AAX4PF86</accession>
<feature type="compositionally biased region" description="Low complexity" evidence="1">
    <location>
        <begin position="51"/>
        <end position="76"/>
    </location>
</feature>
<dbReference type="Pfam" id="PF02374">
    <property type="entry name" value="ArsA_ATPase"/>
    <property type="match status" value="2"/>
</dbReference>
<sequence>MVATRMVRVEAPAMRRPWAPRGREGVRYMAASRATCRPRRARAGATDSDRTSTTSSSTHDNTPSTSSSVSSRVTLLGGKGGVGKTTMAASFAVGEAKRTDLPTLVVSIDPAHSLSDALGQDVSGGVPVQVDSYSSLPLWALEVDPNRAKEEIASGARDAKEKAEASGSSPLSSVAGLLKLVGVDLDPTVFENLNLGDLLASPPPGFDEVLAVAKIMDFVESDSDDGDSAVAMPGGGTGGPQRFANVVIDTAPTGHTLRLLAAPELLDRSLGKALAVKRMLDGASSLVKSVLSFGQAPSSAEGGEPSLTDKIESARRRLRAFGRLLKDAEATEFVAVTIPTQMAVSETIALASTLKREGIPIRRCVVNQVLPKDAADGGLKLIETRQKDQERAIEMLEGDPSLASLEQLRSPFLDLEVKGVPALQYFGRGLWQGSSTLADAASERDQRFVIVGGKGGVGKTTTSASLALQYAEQGHEVLLVSTDPAHSLGDSVAQDVSGGEPVRLQGTDLPVHAMEIDPEEAMAKLRAALSEAEASAESVGGGEGASSSTDAKVDLGNILRKVQELKLGELLEDPPPGTDEAIAVAKVVQFAEKPEYQRFTRVVIDTAPTGHTLRLLTLPAFVSLSVDKILKFRGVIAQVAGAAKGDAAIAKLEDLRRQMDAVQALFRDKSKTEFVIVGIPTYLSVAESGRLASALAEEDVFVRHVVVNQILDFGGGAEEEDKIKAFVKSRMREQEQALARLEGDDATSSLEIREAPVINMEVRGVPALEYFSSLVWDRD</sequence>
<dbReference type="PANTHER" id="PTHR10803">
    <property type="entry name" value="ARSENICAL PUMP-DRIVING ATPASE ARSENITE-TRANSLOCATING ATPASE"/>
    <property type="match status" value="1"/>
</dbReference>
<evidence type="ECO:0000256" key="1">
    <source>
        <dbReference type="SAM" id="MobiDB-lite"/>
    </source>
</evidence>
<dbReference type="GO" id="GO:0005524">
    <property type="term" value="F:ATP binding"/>
    <property type="evidence" value="ECO:0007669"/>
    <property type="project" value="InterPro"/>
</dbReference>
<dbReference type="NCBIfam" id="TIGR00345">
    <property type="entry name" value="GET3_arsA_TRC40"/>
    <property type="match status" value="2"/>
</dbReference>
<feature type="region of interest" description="Disordered" evidence="1">
    <location>
        <begin position="29"/>
        <end position="77"/>
    </location>
</feature>
<dbReference type="EMBL" id="CP151510">
    <property type="protein sequence ID" value="WZN64868.1"/>
    <property type="molecule type" value="Genomic_DNA"/>
</dbReference>
<dbReference type="PANTHER" id="PTHR10803:SF0">
    <property type="entry name" value="ATPASE GET3B"/>
    <property type="match status" value="1"/>
</dbReference>
<gene>
    <name evidence="3" type="ORF">HKI87_10g64250</name>
</gene>
<dbReference type="Proteomes" id="UP001472866">
    <property type="component" value="Chromosome 10"/>
</dbReference>
<keyword evidence="4" id="KW-1185">Reference proteome</keyword>
<dbReference type="CDD" id="cd02035">
    <property type="entry name" value="ArsA"/>
    <property type="match status" value="2"/>
</dbReference>
<feature type="domain" description="ArsA/GET3 Anion-transporting ATPase-like" evidence="2">
    <location>
        <begin position="447"/>
        <end position="775"/>
    </location>
</feature>
<dbReference type="InterPro" id="IPR025723">
    <property type="entry name" value="ArsA/GET3_ATPase-like"/>
</dbReference>
<evidence type="ECO:0000313" key="4">
    <source>
        <dbReference type="Proteomes" id="UP001472866"/>
    </source>
</evidence>
<dbReference type="InterPro" id="IPR016300">
    <property type="entry name" value="ATPase_ArsA/GET3"/>
</dbReference>
<dbReference type="AlphaFoldDB" id="A0AAX4PF86"/>
<evidence type="ECO:0000313" key="3">
    <source>
        <dbReference type="EMBL" id="WZN64868.1"/>
    </source>
</evidence>
<dbReference type="InterPro" id="IPR027417">
    <property type="entry name" value="P-loop_NTPase"/>
</dbReference>
<organism evidence="3 4">
    <name type="scientific">Chloropicon roscoffensis</name>
    <dbReference type="NCBI Taxonomy" id="1461544"/>
    <lineage>
        <taxon>Eukaryota</taxon>
        <taxon>Viridiplantae</taxon>
        <taxon>Chlorophyta</taxon>
        <taxon>Chloropicophyceae</taxon>
        <taxon>Chloropicales</taxon>
        <taxon>Chloropicaceae</taxon>
        <taxon>Chloropicon</taxon>
    </lineage>
</organism>
<reference evidence="3 4" key="1">
    <citation type="submission" date="2024-03" db="EMBL/GenBank/DDBJ databases">
        <title>Complete genome sequence of the green alga Chloropicon roscoffensis RCC1871.</title>
        <authorList>
            <person name="Lemieux C."/>
            <person name="Pombert J.-F."/>
            <person name="Otis C."/>
            <person name="Turmel M."/>
        </authorList>
    </citation>
    <scope>NUCLEOTIDE SEQUENCE [LARGE SCALE GENOMIC DNA]</scope>
    <source>
        <strain evidence="3 4">RCC1871</strain>
    </source>
</reference>
<name>A0AAX4PF86_9CHLO</name>
<feature type="domain" description="ArsA/GET3 Anion-transporting ATPase-like" evidence="2">
    <location>
        <begin position="72"/>
        <end position="430"/>
    </location>
</feature>
<proteinExistence type="predicted"/>